<keyword evidence="5" id="KW-0548">Nucleotidyltransferase</keyword>
<evidence type="ECO:0000256" key="14">
    <source>
        <dbReference type="ARBA" id="ARBA00023125"/>
    </source>
</evidence>
<evidence type="ECO:0000256" key="12">
    <source>
        <dbReference type="ARBA" id="ARBA00022840"/>
    </source>
</evidence>
<dbReference type="GO" id="GO:0003910">
    <property type="term" value="F:DNA ligase (ATP) activity"/>
    <property type="evidence" value="ECO:0007669"/>
    <property type="project" value="UniProtKB-EC"/>
</dbReference>
<dbReference type="Gene3D" id="3.30.470.30">
    <property type="entry name" value="DNA ligase/mRNA capping enzyme"/>
    <property type="match status" value="1"/>
</dbReference>
<protein>
    <recommendedName>
        <fullName evidence="2">DNA ligase (ATP)</fullName>
        <ecNumber evidence="2">6.5.1.1</ecNumber>
    </recommendedName>
    <alternativeName>
        <fullName evidence="19">NHEJ DNA polymerase</fullName>
    </alternativeName>
</protein>
<evidence type="ECO:0000256" key="8">
    <source>
        <dbReference type="ARBA" id="ARBA00022741"/>
    </source>
</evidence>
<dbReference type="Pfam" id="PF01068">
    <property type="entry name" value="DNA_ligase_A_M"/>
    <property type="match status" value="1"/>
</dbReference>
<dbReference type="InterPro" id="IPR014146">
    <property type="entry name" value="LigD_ligase_dom"/>
</dbReference>
<dbReference type="Gene3D" id="2.40.50.140">
    <property type="entry name" value="Nucleic acid-binding proteins"/>
    <property type="match status" value="1"/>
</dbReference>
<dbReference type="GO" id="GO:0004527">
    <property type="term" value="F:exonuclease activity"/>
    <property type="evidence" value="ECO:0007669"/>
    <property type="project" value="UniProtKB-KW"/>
</dbReference>
<gene>
    <name evidence="22" type="primary">ligD</name>
    <name evidence="22" type="ORF">JMN32_04665</name>
</gene>
<dbReference type="AlphaFoldDB" id="A0A937FV74"/>
<evidence type="ECO:0000256" key="10">
    <source>
        <dbReference type="ARBA" id="ARBA00022801"/>
    </source>
</evidence>
<dbReference type="SUPFAM" id="SSF50249">
    <property type="entry name" value="Nucleic acid-binding proteins"/>
    <property type="match status" value="1"/>
</dbReference>
<dbReference type="GO" id="GO:0046872">
    <property type="term" value="F:metal ion binding"/>
    <property type="evidence" value="ECO:0007669"/>
    <property type="project" value="UniProtKB-KW"/>
</dbReference>
<keyword evidence="18" id="KW-0511">Multifunctional enzyme</keyword>
<proteinExistence type="predicted"/>
<dbReference type="InterPro" id="IPR012309">
    <property type="entry name" value="DNA_ligase_ATP-dep_C"/>
</dbReference>
<keyword evidence="14" id="KW-0238">DNA-binding</keyword>
<evidence type="ECO:0000256" key="18">
    <source>
        <dbReference type="ARBA" id="ARBA00023268"/>
    </source>
</evidence>
<evidence type="ECO:0000256" key="17">
    <source>
        <dbReference type="ARBA" id="ARBA00023211"/>
    </source>
</evidence>
<evidence type="ECO:0000256" key="7">
    <source>
        <dbReference type="ARBA" id="ARBA00022723"/>
    </source>
</evidence>
<dbReference type="InterPro" id="IPR014144">
    <property type="entry name" value="LigD_PE_domain"/>
</dbReference>
<dbReference type="InterPro" id="IPR012340">
    <property type="entry name" value="NA-bd_OB-fold"/>
</dbReference>
<accession>A0A937FV74</accession>
<keyword evidence="10" id="KW-0378">Hydrolase</keyword>
<evidence type="ECO:0000256" key="15">
    <source>
        <dbReference type="ARBA" id="ARBA00023172"/>
    </source>
</evidence>
<dbReference type="InterPro" id="IPR014145">
    <property type="entry name" value="LigD_pol_dom"/>
</dbReference>
<dbReference type="NCBIfam" id="TIGR02777">
    <property type="entry name" value="LigD_PE_dom"/>
    <property type="match status" value="1"/>
</dbReference>
<dbReference type="Pfam" id="PF13298">
    <property type="entry name" value="LigD_N"/>
    <property type="match status" value="1"/>
</dbReference>
<feature type="domain" description="ATP-dependent DNA ligase family profile" evidence="21">
    <location>
        <begin position="569"/>
        <end position="691"/>
    </location>
</feature>
<keyword evidence="23" id="KW-1185">Reference proteome</keyword>
<dbReference type="EC" id="6.5.1.1" evidence="2"/>
<evidence type="ECO:0000256" key="5">
    <source>
        <dbReference type="ARBA" id="ARBA00022695"/>
    </source>
</evidence>
<dbReference type="SUPFAM" id="SSF56091">
    <property type="entry name" value="DNA ligase/mRNA capping enzyme, catalytic domain"/>
    <property type="match status" value="1"/>
</dbReference>
<evidence type="ECO:0000313" key="23">
    <source>
        <dbReference type="Proteomes" id="UP000614216"/>
    </source>
</evidence>
<name>A0A937FV74_9BACT</name>
<reference evidence="22" key="1">
    <citation type="submission" date="2021-01" db="EMBL/GenBank/DDBJ databases">
        <title>Fulvivirga kasyanovii gen. nov., sp nov., a novel member of the phylum Bacteroidetes isolated from seawater in a mussel farm.</title>
        <authorList>
            <person name="Zhao L.-H."/>
            <person name="Wang Z.-J."/>
        </authorList>
    </citation>
    <scope>NUCLEOTIDE SEQUENCE</scope>
    <source>
        <strain evidence="22">29W222</strain>
    </source>
</reference>
<dbReference type="CDD" id="cd07971">
    <property type="entry name" value="OBF_DNA_ligase_LigD"/>
    <property type="match status" value="1"/>
</dbReference>
<evidence type="ECO:0000256" key="13">
    <source>
        <dbReference type="ARBA" id="ARBA00022932"/>
    </source>
</evidence>
<evidence type="ECO:0000256" key="1">
    <source>
        <dbReference type="ARBA" id="ARBA00001936"/>
    </source>
</evidence>
<keyword evidence="12" id="KW-0067">ATP-binding</keyword>
<evidence type="ECO:0000256" key="20">
    <source>
        <dbReference type="ARBA" id="ARBA00034003"/>
    </source>
</evidence>
<dbReference type="Pfam" id="PF04679">
    <property type="entry name" value="DNA_ligase_A_C"/>
    <property type="match status" value="1"/>
</dbReference>
<keyword evidence="4" id="KW-0808">Transferase</keyword>
<evidence type="ECO:0000256" key="2">
    <source>
        <dbReference type="ARBA" id="ARBA00012727"/>
    </source>
</evidence>
<keyword evidence="8" id="KW-0547">Nucleotide-binding</keyword>
<keyword evidence="16" id="KW-0234">DNA repair</keyword>
<organism evidence="22 23">
    <name type="scientific">Fulvivirga marina</name>
    <dbReference type="NCBI Taxonomy" id="2494733"/>
    <lineage>
        <taxon>Bacteria</taxon>
        <taxon>Pseudomonadati</taxon>
        <taxon>Bacteroidota</taxon>
        <taxon>Cytophagia</taxon>
        <taxon>Cytophagales</taxon>
        <taxon>Fulvivirgaceae</taxon>
        <taxon>Fulvivirga</taxon>
    </lineage>
</organism>
<evidence type="ECO:0000256" key="6">
    <source>
        <dbReference type="ARBA" id="ARBA00022722"/>
    </source>
</evidence>
<dbReference type="GO" id="GO:0006310">
    <property type="term" value="P:DNA recombination"/>
    <property type="evidence" value="ECO:0007669"/>
    <property type="project" value="UniProtKB-KW"/>
</dbReference>
<evidence type="ECO:0000256" key="4">
    <source>
        <dbReference type="ARBA" id="ARBA00022679"/>
    </source>
</evidence>
<sequence length="772" mass="88719">MGRDSQFVQIGKRRLELSNLTKVLYPEEDIVKAEVIKYYLSIAPTILSHIKGRALSLIRFPDGITGERFFQKNRPEWAPDWLEHVALGSEQKKDYIMATEAASLVWLANMACLELHQMHARRPHHDHPDYIVYDLDPPEVYDFEGVKELAFNLKDHLESYDYQCFVKTTGGKGLHILTPVQAKWTFDESFEAAKNIAQPFVEKYKEATLNIKKDARKGRVLIDIYRNRSSQTIVAPYSLRGYAGAPVSMPLSWDQLEDIENSQAYDINSASDRVLEYGDAWEGMGAYAVELHTKRKAGSKGKVLEANKHYKSPKQLNEYSKKRDFTKTPEPKALFSGGGDTGFVVHRHHASHLHYDLRLEEHGVLKSWAVPKGLPSVPGIKRLAMETEDHPLEYITFEGEIPKGQYGGGKMWIYANGRYEISKKKKDGFYFTLNSPQINGEYRMHQMKGKEWLLERVDTPQIDWLSTPAEPMMADTATKVPMGDEYIYELKWDGIRSIIIVNEGEVNIWSRNHKNLNKQFPELLAADKAFRVTNAVIDAEIVCFDKVGKPDFKTVIHRMQRTGASEIERSSKKYPAYCYVFDLLYLDGRPLINEPLLRRREWLHDSIRKDMPYRMSEAVKEGKELYEATKKMQLEGIMAKDGNSKYYPGKRSAGWVKVKSKKTAEALIIGYTKGRGDREFAFGALHLGQYIDNKLVYRGKVGTGFNDKMIKGLFRNLSRLQKIDKPIDEDPVDIARTVWVEPRLVCEVEYSMITRKGSFREPVFLRLRPDMG</sequence>
<dbReference type="NCBIfam" id="TIGR02778">
    <property type="entry name" value="ligD_pol"/>
    <property type="match status" value="1"/>
</dbReference>
<dbReference type="GO" id="GO:0003887">
    <property type="term" value="F:DNA-directed DNA polymerase activity"/>
    <property type="evidence" value="ECO:0007669"/>
    <property type="project" value="UniProtKB-KW"/>
</dbReference>
<dbReference type="GO" id="GO:0003677">
    <property type="term" value="F:DNA binding"/>
    <property type="evidence" value="ECO:0007669"/>
    <property type="project" value="UniProtKB-KW"/>
</dbReference>
<dbReference type="InterPro" id="IPR012310">
    <property type="entry name" value="DNA_ligase_ATP-dep_cent"/>
</dbReference>
<keyword evidence="17" id="KW-0464">Manganese</keyword>
<dbReference type="Gene3D" id="3.90.920.10">
    <property type="entry name" value="DNA primase, PRIM domain"/>
    <property type="match status" value="1"/>
</dbReference>
<keyword evidence="9" id="KW-0227">DNA damage</keyword>
<evidence type="ECO:0000256" key="11">
    <source>
        <dbReference type="ARBA" id="ARBA00022839"/>
    </source>
</evidence>
<evidence type="ECO:0000256" key="9">
    <source>
        <dbReference type="ARBA" id="ARBA00022763"/>
    </source>
</evidence>
<keyword evidence="7" id="KW-0479">Metal-binding</keyword>
<keyword evidence="11" id="KW-0269">Exonuclease</keyword>
<dbReference type="PANTHER" id="PTHR42705">
    <property type="entry name" value="BIFUNCTIONAL NON-HOMOLOGOUS END JOINING PROTEIN LIGD"/>
    <property type="match status" value="1"/>
</dbReference>
<dbReference type="NCBIfam" id="TIGR02779">
    <property type="entry name" value="NHEJ_ligase_lig"/>
    <property type="match status" value="1"/>
</dbReference>
<comment type="caution">
    <text evidence="22">The sequence shown here is derived from an EMBL/GenBank/DDBJ whole genome shotgun (WGS) entry which is preliminary data.</text>
</comment>
<evidence type="ECO:0000313" key="22">
    <source>
        <dbReference type="EMBL" id="MBL6445588.1"/>
    </source>
</evidence>
<dbReference type="InterPro" id="IPR052171">
    <property type="entry name" value="NHEJ_LigD"/>
</dbReference>
<dbReference type="CDD" id="cd07906">
    <property type="entry name" value="Adenylation_DNA_ligase_LigD_LigC"/>
    <property type="match status" value="1"/>
</dbReference>
<dbReference type="GO" id="GO:0005524">
    <property type="term" value="F:ATP binding"/>
    <property type="evidence" value="ECO:0007669"/>
    <property type="project" value="UniProtKB-KW"/>
</dbReference>
<dbReference type="GO" id="GO:0006281">
    <property type="term" value="P:DNA repair"/>
    <property type="evidence" value="ECO:0007669"/>
    <property type="project" value="UniProtKB-KW"/>
</dbReference>
<keyword evidence="13" id="KW-0239">DNA-directed DNA polymerase</keyword>
<keyword evidence="15" id="KW-0233">DNA recombination</keyword>
<evidence type="ECO:0000259" key="21">
    <source>
        <dbReference type="PROSITE" id="PS50160"/>
    </source>
</evidence>
<dbReference type="CDD" id="cd04861">
    <property type="entry name" value="LigD_Pol_like"/>
    <property type="match status" value="1"/>
</dbReference>
<dbReference type="RefSeq" id="WP_202855130.1">
    <property type="nucleotide sequence ID" value="NZ_JAEUGD010000016.1"/>
</dbReference>
<comment type="cofactor">
    <cofactor evidence="1">
        <name>Mn(2+)</name>
        <dbReference type="ChEBI" id="CHEBI:29035"/>
    </cofactor>
</comment>
<dbReference type="Proteomes" id="UP000614216">
    <property type="component" value="Unassembled WGS sequence"/>
</dbReference>
<keyword evidence="6" id="KW-0540">Nuclease</keyword>
<keyword evidence="3 22" id="KW-0436">Ligase</keyword>
<evidence type="ECO:0000256" key="16">
    <source>
        <dbReference type="ARBA" id="ARBA00023204"/>
    </source>
</evidence>
<dbReference type="EMBL" id="JAEUGD010000016">
    <property type="protein sequence ID" value="MBL6445588.1"/>
    <property type="molecule type" value="Genomic_DNA"/>
</dbReference>
<evidence type="ECO:0000256" key="19">
    <source>
        <dbReference type="ARBA" id="ARBA00029943"/>
    </source>
</evidence>
<dbReference type="Pfam" id="PF21686">
    <property type="entry name" value="LigD_Prim-Pol"/>
    <property type="match status" value="1"/>
</dbReference>
<evidence type="ECO:0000256" key="3">
    <source>
        <dbReference type="ARBA" id="ARBA00022598"/>
    </source>
</evidence>
<dbReference type="PROSITE" id="PS50160">
    <property type="entry name" value="DNA_LIGASE_A3"/>
    <property type="match status" value="1"/>
</dbReference>
<comment type="catalytic activity">
    <reaction evidence="20">
        <text>ATP + (deoxyribonucleotide)n-3'-hydroxyl + 5'-phospho-(deoxyribonucleotide)m = (deoxyribonucleotide)n+m + AMP + diphosphate.</text>
        <dbReference type="EC" id="6.5.1.1"/>
    </reaction>
</comment>
<dbReference type="PANTHER" id="PTHR42705:SF2">
    <property type="entry name" value="BIFUNCTIONAL NON-HOMOLOGOUS END JOINING PROTEIN LIGD"/>
    <property type="match status" value="1"/>
</dbReference>